<feature type="region of interest" description="Disordered" evidence="1">
    <location>
        <begin position="183"/>
        <end position="240"/>
    </location>
</feature>
<evidence type="ECO:0000313" key="4">
    <source>
        <dbReference type="Proteomes" id="UP001107558"/>
    </source>
</evidence>
<feature type="region of interest" description="Disordered" evidence="1">
    <location>
        <begin position="72"/>
        <end position="97"/>
    </location>
</feature>
<feature type="compositionally biased region" description="Low complexity" evidence="1">
    <location>
        <begin position="375"/>
        <end position="387"/>
    </location>
</feature>
<sequence length="679" mass="73816">MKLLIFIFTIIALASATSIDNKHYDIHQSSVDSARNSMQQRLSKLESQQRQYASGGSENYVAGCSSCITGSSSGSSYNTRASSSSSQNRASSSSSNNGLSSDYVGVGIVGNVNDHHLASSRYSSSNNYEQDDLQQRVVPADLNLNAVRSSAYHKSENSEEDEDVQKRIGVGFYDADVNNDRYSYSQRRQQEQSESEQRVSSGSRGRVVPIVYVPAGSTSSSSSQRQSSGSESERFEERRAGQAVPIGNYVSMAVRPGTATVLRVPVAVNYVPASSQHSASQSQYATGSESNIQQRVQPAARVTYTYPSYSTSSSSNRLSGSQQAEKYVNTDLTNYNRYNNLDSASQTRLNQEESQVQERISPYNREDVQERERVSSNIDSSRDSSSVRGGGYTGVRVVPAFPVHTIESTSAQKTAEEREERRFSGSRPTYVATDRIRPNYYASSASRLSTGDESSSQQQSSSGSAYYYPAASRNTQYQQQGSSSQTQYQQAGSGSQGSGYMRTAYGGYPRPGSAASTSNLSTRFGSGVVSNSNDDLHQYMSESERLARIQQQQIAGSAQSSAVSSVDEANRRTVNSAQHLDAAAANFVGSRTLADRVGELDTVETFPGSNFKRVKSWSKQSKWASGSEYDDSGKIKSHSMLSTGESEKHNVNGEESKYSAATTTLENDGKVSTYSIHTP</sequence>
<keyword evidence="4" id="KW-1185">Reference proteome</keyword>
<feature type="compositionally biased region" description="Basic and acidic residues" evidence="1">
    <location>
        <begin position="364"/>
        <end position="374"/>
    </location>
</feature>
<feature type="compositionally biased region" description="Polar residues" evidence="1">
    <location>
        <begin position="342"/>
        <end position="358"/>
    </location>
</feature>
<feature type="compositionally biased region" description="Low complexity" evidence="1">
    <location>
        <begin position="454"/>
        <end position="493"/>
    </location>
</feature>
<feature type="compositionally biased region" description="Polar residues" evidence="1">
    <location>
        <begin position="441"/>
        <end position="453"/>
    </location>
</feature>
<protein>
    <submittedName>
        <fullName evidence="3">Uncharacterized protein</fullName>
    </submittedName>
</protein>
<dbReference type="AlphaFoldDB" id="A0A9J6BZ04"/>
<proteinExistence type="predicted"/>
<feature type="compositionally biased region" description="Low complexity" evidence="1">
    <location>
        <begin position="198"/>
        <end position="208"/>
    </location>
</feature>
<accession>A0A9J6BZ04</accession>
<organism evidence="3 4">
    <name type="scientific">Polypedilum vanderplanki</name>
    <name type="common">Sleeping chironomid midge</name>
    <dbReference type="NCBI Taxonomy" id="319348"/>
    <lineage>
        <taxon>Eukaryota</taxon>
        <taxon>Metazoa</taxon>
        <taxon>Ecdysozoa</taxon>
        <taxon>Arthropoda</taxon>
        <taxon>Hexapoda</taxon>
        <taxon>Insecta</taxon>
        <taxon>Pterygota</taxon>
        <taxon>Neoptera</taxon>
        <taxon>Endopterygota</taxon>
        <taxon>Diptera</taxon>
        <taxon>Nematocera</taxon>
        <taxon>Chironomoidea</taxon>
        <taxon>Chironomidae</taxon>
        <taxon>Chironominae</taxon>
        <taxon>Polypedilum</taxon>
        <taxon>Polypedilum</taxon>
    </lineage>
</organism>
<feature type="compositionally biased region" description="Basic and acidic residues" evidence="1">
    <location>
        <begin position="645"/>
        <end position="657"/>
    </location>
</feature>
<dbReference type="OrthoDB" id="7789854at2759"/>
<feature type="compositionally biased region" description="Polar residues" evidence="1">
    <location>
        <begin position="286"/>
        <end position="295"/>
    </location>
</feature>
<comment type="caution">
    <text evidence="3">The sequence shown here is derived from an EMBL/GenBank/DDBJ whole genome shotgun (WGS) entry which is preliminary data.</text>
</comment>
<feature type="compositionally biased region" description="Basic and acidic residues" evidence="1">
    <location>
        <begin position="231"/>
        <end position="240"/>
    </location>
</feature>
<evidence type="ECO:0000256" key="2">
    <source>
        <dbReference type="SAM" id="SignalP"/>
    </source>
</evidence>
<feature type="region of interest" description="Disordered" evidence="1">
    <location>
        <begin position="406"/>
        <end position="519"/>
    </location>
</feature>
<evidence type="ECO:0000313" key="3">
    <source>
        <dbReference type="EMBL" id="KAG5674789.1"/>
    </source>
</evidence>
<feature type="region of interest" description="Disordered" evidence="1">
    <location>
        <begin position="342"/>
        <end position="392"/>
    </location>
</feature>
<keyword evidence="2" id="KW-0732">Signal</keyword>
<dbReference type="Proteomes" id="UP001107558">
    <property type="component" value="Chromosome 2"/>
</dbReference>
<feature type="signal peptide" evidence="2">
    <location>
        <begin position="1"/>
        <end position="16"/>
    </location>
</feature>
<feature type="region of interest" description="Disordered" evidence="1">
    <location>
        <begin position="275"/>
        <end position="295"/>
    </location>
</feature>
<dbReference type="EMBL" id="JADBJN010000002">
    <property type="protein sequence ID" value="KAG5674789.1"/>
    <property type="molecule type" value="Genomic_DNA"/>
</dbReference>
<evidence type="ECO:0000256" key="1">
    <source>
        <dbReference type="SAM" id="MobiDB-lite"/>
    </source>
</evidence>
<feature type="compositionally biased region" description="Low complexity" evidence="1">
    <location>
        <begin position="275"/>
        <end position="285"/>
    </location>
</feature>
<reference evidence="3" key="1">
    <citation type="submission" date="2021-03" db="EMBL/GenBank/DDBJ databases">
        <title>Chromosome level genome of the anhydrobiotic midge Polypedilum vanderplanki.</title>
        <authorList>
            <person name="Yoshida Y."/>
            <person name="Kikawada T."/>
            <person name="Gusev O."/>
        </authorList>
    </citation>
    <scope>NUCLEOTIDE SEQUENCE</scope>
    <source>
        <strain evidence="3">NIAS01</strain>
        <tissue evidence="3">Whole body or cell culture</tissue>
    </source>
</reference>
<gene>
    <name evidence="3" type="ORF">PVAND_004737</name>
</gene>
<name>A0A9J6BZ04_POLVA</name>
<feature type="compositionally biased region" description="Basic and acidic residues" evidence="1">
    <location>
        <begin position="188"/>
        <end position="197"/>
    </location>
</feature>
<feature type="compositionally biased region" description="Low complexity" evidence="1">
    <location>
        <begin position="216"/>
        <end position="230"/>
    </location>
</feature>
<feature type="chain" id="PRO_5039919506" evidence="2">
    <location>
        <begin position="17"/>
        <end position="679"/>
    </location>
</feature>
<feature type="compositionally biased region" description="Basic and acidic residues" evidence="1">
    <location>
        <begin position="414"/>
        <end position="423"/>
    </location>
</feature>
<feature type="compositionally biased region" description="Polar residues" evidence="1">
    <location>
        <begin position="659"/>
        <end position="679"/>
    </location>
</feature>
<feature type="region of interest" description="Disordered" evidence="1">
    <location>
        <begin position="620"/>
        <end position="679"/>
    </location>
</feature>